<dbReference type="EMBL" id="CH473976">
    <property type="protein sequence ID" value="EDM00556.1"/>
    <property type="molecule type" value="Genomic_DNA"/>
</dbReference>
<reference evidence="2 3" key="1">
    <citation type="submission" date="2005-09" db="EMBL/GenBank/DDBJ databases">
        <authorList>
            <person name="Mural R.J."/>
            <person name="Li P.W."/>
            <person name="Adams M.D."/>
            <person name="Amanatides P.G."/>
            <person name="Baden-Tillson H."/>
            <person name="Barnstead M."/>
            <person name="Chin S.H."/>
            <person name="Dew I."/>
            <person name="Evans C.A."/>
            <person name="Ferriera S."/>
            <person name="Flanigan M."/>
            <person name="Fosler C."/>
            <person name="Glodek A."/>
            <person name="Gu Z."/>
            <person name="Holt R.A."/>
            <person name="Jennings D."/>
            <person name="Kraft C.L."/>
            <person name="Lu F."/>
            <person name="Nguyen T."/>
            <person name="Nusskern D.R."/>
            <person name="Pfannkoch C.M."/>
            <person name="Sitter C."/>
            <person name="Sutton G.G."/>
            <person name="Venter J.C."/>
            <person name="Wang Z."/>
            <person name="Woodage T."/>
            <person name="Zheng X.H."/>
            <person name="Zhong F."/>
        </authorList>
    </citation>
    <scope>NUCLEOTIDE SEQUENCE [LARGE SCALE GENOMIC DNA]</scope>
    <source>
        <strain>BN</strain>
        <strain evidence="3">Sprague-Dawley</strain>
    </source>
</reference>
<evidence type="ECO:0000313" key="3">
    <source>
        <dbReference type="Proteomes" id="UP000234681"/>
    </source>
</evidence>
<feature type="signal peptide" evidence="1">
    <location>
        <begin position="1"/>
        <end position="29"/>
    </location>
</feature>
<feature type="chain" id="PRO_5039929088" evidence="1">
    <location>
        <begin position="30"/>
        <end position="68"/>
    </location>
</feature>
<protein>
    <submittedName>
        <fullName evidence="2">RCG62688, isoform CRA_c</fullName>
    </submittedName>
</protein>
<evidence type="ECO:0000256" key="1">
    <source>
        <dbReference type="SAM" id="SignalP"/>
    </source>
</evidence>
<gene>
    <name evidence="2" type="ORF">rCG_62688</name>
</gene>
<keyword evidence="1" id="KW-0732">Signal</keyword>
<name>A6J6N3_RAT</name>
<sequence>MRMEMGKWTSRSLLCWWLLSQWLVTTSSGRTVEHSLSRQRPPSLLLIPPVSPYVPILAQAQHAPKAQQ</sequence>
<proteinExistence type="predicted"/>
<organism evidence="2 3">
    <name type="scientific">Rattus norvegicus</name>
    <name type="common">Rat</name>
    <dbReference type="NCBI Taxonomy" id="10116"/>
    <lineage>
        <taxon>Eukaryota</taxon>
        <taxon>Metazoa</taxon>
        <taxon>Chordata</taxon>
        <taxon>Craniata</taxon>
        <taxon>Vertebrata</taxon>
        <taxon>Euteleostomi</taxon>
        <taxon>Mammalia</taxon>
        <taxon>Eutheria</taxon>
        <taxon>Euarchontoglires</taxon>
        <taxon>Glires</taxon>
        <taxon>Rodentia</taxon>
        <taxon>Myomorpha</taxon>
        <taxon>Muroidea</taxon>
        <taxon>Muridae</taxon>
        <taxon>Murinae</taxon>
        <taxon>Rattus</taxon>
    </lineage>
</organism>
<evidence type="ECO:0000313" key="2">
    <source>
        <dbReference type="EMBL" id="EDM00556.1"/>
    </source>
</evidence>
<dbReference type="AlphaFoldDB" id="A6J6N3"/>
<dbReference type="Proteomes" id="UP000234681">
    <property type="component" value="Chromosome 2"/>
</dbReference>
<accession>A6J6N3</accession>